<keyword evidence="2" id="KW-1133">Transmembrane helix</keyword>
<keyword evidence="4" id="KW-1185">Reference proteome</keyword>
<evidence type="ECO:0000256" key="2">
    <source>
        <dbReference type="SAM" id="Phobius"/>
    </source>
</evidence>
<comment type="caution">
    <text evidence="3">The sequence shown here is derived from an EMBL/GenBank/DDBJ whole genome shotgun (WGS) entry which is preliminary data.</text>
</comment>
<dbReference type="InterPro" id="IPR003425">
    <property type="entry name" value="CCB3/YggT"/>
</dbReference>
<name>A0ABS9GZK8_9BACL</name>
<organism evidence="3 4">
    <name type="scientific">Pseudalkalibacillus berkeleyi</name>
    <dbReference type="NCBI Taxonomy" id="1069813"/>
    <lineage>
        <taxon>Bacteria</taxon>
        <taxon>Bacillati</taxon>
        <taxon>Bacillota</taxon>
        <taxon>Bacilli</taxon>
        <taxon>Bacillales</taxon>
        <taxon>Fictibacillaceae</taxon>
        <taxon>Pseudalkalibacillus</taxon>
    </lineage>
</organism>
<feature type="transmembrane region" description="Helical" evidence="2">
    <location>
        <begin position="64"/>
        <end position="83"/>
    </location>
</feature>
<proteinExistence type="inferred from homology"/>
<dbReference type="PANTHER" id="PTHR33219">
    <property type="entry name" value="YLMG HOMOLOG PROTEIN 2, CHLOROPLASTIC"/>
    <property type="match status" value="1"/>
</dbReference>
<dbReference type="Pfam" id="PF02325">
    <property type="entry name" value="CCB3_YggT"/>
    <property type="match status" value="1"/>
</dbReference>
<keyword evidence="2" id="KW-0472">Membrane</keyword>
<evidence type="ECO:0000256" key="1">
    <source>
        <dbReference type="ARBA" id="ARBA00010894"/>
    </source>
</evidence>
<sequence length="84" mass="9525">MLEDILIFAIGAYRWLIIIYIFMSWVPNARESSFGQFLGSITEPFLAQFRKIIPPLGMIDLSPIAALFALYFAQIGVSSLFSYL</sequence>
<gene>
    <name evidence="3" type="ORF">L2716_04740</name>
</gene>
<protein>
    <submittedName>
        <fullName evidence="3">YggT family protein</fullName>
    </submittedName>
</protein>
<feature type="transmembrane region" description="Helical" evidence="2">
    <location>
        <begin position="5"/>
        <end position="26"/>
    </location>
</feature>
<accession>A0ABS9GZK8</accession>
<dbReference type="RefSeq" id="WP_236332284.1">
    <property type="nucleotide sequence ID" value="NZ_JAKIJS010000001.1"/>
</dbReference>
<comment type="similarity">
    <text evidence="1">Belongs to the YggT family.</text>
</comment>
<keyword evidence="2" id="KW-0812">Transmembrane</keyword>
<dbReference type="Proteomes" id="UP001649381">
    <property type="component" value="Unassembled WGS sequence"/>
</dbReference>
<dbReference type="PANTHER" id="PTHR33219:SF14">
    <property type="entry name" value="PROTEIN COFACTOR ASSEMBLY OF COMPLEX C SUBUNIT B CCB3, CHLOROPLASTIC-RELATED"/>
    <property type="match status" value="1"/>
</dbReference>
<reference evidence="3 4" key="1">
    <citation type="submission" date="2022-01" db="EMBL/GenBank/DDBJ databases">
        <title>Alkalihalobacillus sp. EGI L200015, a novel bacterium isolated from a salt lake sediment.</title>
        <authorList>
            <person name="Gao L."/>
            <person name="Fang B.-Z."/>
            <person name="Li W.-J."/>
        </authorList>
    </citation>
    <scope>NUCLEOTIDE SEQUENCE [LARGE SCALE GENOMIC DNA]</scope>
    <source>
        <strain evidence="3 4">KCTC 12718</strain>
    </source>
</reference>
<evidence type="ECO:0000313" key="3">
    <source>
        <dbReference type="EMBL" id="MCF6137028.1"/>
    </source>
</evidence>
<evidence type="ECO:0000313" key="4">
    <source>
        <dbReference type="Proteomes" id="UP001649381"/>
    </source>
</evidence>
<dbReference type="EMBL" id="JAKIJS010000001">
    <property type="protein sequence ID" value="MCF6137028.1"/>
    <property type="molecule type" value="Genomic_DNA"/>
</dbReference>